<feature type="domain" description="HTH cro/C1-type" evidence="4">
    <location>
        <begin position="11"/>
        <end position="65"/>
    </location>
</feature>
<dbReference type="STRING" id="633194.SAMN05421759_1177"/>
<dbReference type="Proteomes" id="UP000186684">
    <property type="component" value="Unassembled WGS sequence"/>
</dbReference>
<dbReference type="AlphaFoldDB" id="A0A1N7PKV7"/>
<dbReference type="GO" id="GO:0003677">
    <property type="term" value="F:DNA binding"/>
    <property type="evidence" value="ECO:0007669"/>
    <property type="project" value="UniProtKB-KW"/>
</dbReference>
<keyword evidence="1" id="KW-0805">Transcription regulation</keyword>
<protein>
    <recommendedName>
        <fullName evidence="4">HTH cro/C1-type domain-containing protein</fullName>
    </recommendedName>
</protein>
<dbReference type="EMBL" id="FTOQ01000017">
    <property type="protein sequence ID" value="SIT11254.1"/>
    <property type="molecule type" value="Genomic_DNA"/>
</dbReference>
<gene>
    <name evidence="5" type="ORF">SAMN05421759_1177</name>
</gene>
<dbReference type="InterPro" id="IPR001387">
    <property type="entry name" value="Cro/C1-type_HTH"/>
</dbReference>
<proteinExistence type="predicted"/>
<dbReference type="PANTHER" id="PTHR46797:SF23">
    <property type="entry name" value="HTH-TYPE TRANSCRIPTIONAL REGULATOR SUTR"/>
    <property type="match status" value="1"/>
</dbReference>
<dbReference type="PANTHER" id="PTHR46797">
    <property type="entry name" value="HTH-TYPE TRANSCRIPTIONAL REGULATOR"/>
    <property type="match status" value="1"/>
</dbReference>
<dbReference type="Pfam" id="PF01381">
    <property type="entry name" value="HTH_3"/>
    <property type="match status" value="1"/>
</dbReference>
<dbReference type="GO" id="GO:0005829">
    <property type="term" value="C:cytosol"/>
    <property type="evidence" value="ECO:0007669"/>
    <property type="project" value="TreeGrafter"/>
</dbReference>
<name>A0A1N7PKV7_9RHOB</name>
<keyword evidence="6" id="KW-1185">Reference proteome</keyword>
<organism evidence="5 6">
    <name type="scientific">Roseivivax lentus</name>
    <dbReference type="NCBI Taxonomy" id="633194"/>
    <lineage>
        <taxon>Bacteria</taxon>
        <taxon>Pseudomonadati</taxon>
        <taxon>Pseudomonadota</taxon>
        <taxon>Alphaproteobacteria</taxon>
        <taxon>Rhodobacterales</taxon>
        <taxon>Roseobacteraceae</taxon>
        <taxon>Roseivivax</taxon>
    </lineage>
</organism>
<reference evidence="6" key="1">
    <citation type="submission" date="2017-01" db="EMBL/GenBank/DDBJ databases">
        <authorList>
            <person name="Varghese N."/>
            <person name="Submissions S."/>
        </authorList>
    </citation>
    <scope>NUCLEOTIDE SEQUENCE [LARGE SCALE GENOMIC DNA]</scope>
    <source>
        <strain evidence="6">DSM 29430</strain>
    </source>
</reference>
<evidence type="ECO:0000256" key="2">
    <source>
        <dbReference type="ARBA" id="ARBA00023125"/>
    </source>
</evidence>
<accession>A0A1N7PKV7</accession>
<evidence type="ECO:0000313" key="6">
    <source>
        <dbReference type="Proteomes" id="UP000186684"/>
    </source>
</evidence>
<dbReference type="PROSITE" id="PS50943">
    <property type="entry name" value="HTH_CROC1"/>
    <property type="match status" value="1"/>
</dbReference>
<keyword evidence="2" id="KW-0238">DNA-binding</keyword>
<dbReference type="OrthoDB" id="7790108at2"/>
<dbReference type="SMART" id="SM00530">
    <property type="entry name" value="HTH_XRE"/>
    <property type="match status" value="1"/>
</dbReference>
<evidence type="ECO:0000313" key="5">
    <source>
        <dbReference type="EMBL" id="SIT11254.1"/>
    </source>
</evidence>
<dbReference type="Gene3D" id="1.10.260.40">
    <property type="entry name" value="lambda repressor-like DNA-binding domains"/>
    <property type="match status" value="1"/>
</dbReference>
<dbReference type="InterPro" id="IPR050807">
    <property type="entry name" value="TransReg_Diox_bact_type"/>
</dbReference>
<dbReference type="GO" id="GO:0003700">
    <property type="term" value="F:DNA-binding transcription factor activity"/>
    <property type="evidence" value="ECO:0007669"/>
    <property type="project" value="TreeGrafter"/>
</dbReference>
<evidence type="ECO:0000256" key="3">
    <source>
        <dbReference type="ARBA" id="ARBA00023163"/>
    </source>
</evidence>
<dbReference type="CDD" id="cd00093">
    <property type="entry name" value="HTH_XRE"/>
    <property type="match status" value="1"/>
</dbReference>
<dbReference type="InterPro" id="IPR010982">
    <property type="entry name" value="Lambda_DNA-bd_dom_sf"/>
</dbReference>
<evidence type="ECO:0000259" key="4">
    <source>
        <dbReference type="PROSITE" id="PS50943"/>
    </source>
</evidence>
<sequence>MARDTLTGSRIRERRIILGLKQAELAKRADISPSYLNLIEHNRRRIGGRLLVDIARILEVEPSVLTEGAEAALIGALREAASGPLGAAAEQDRVDEFAGRFPGWAALLARSQRRIQSLERAVDTLSDRVTHDPQLAASLHEMLSRVTAIRSAASILAEPGDISPEWQGRFHRNIYEDSGQLAETSRALVAYLEAADDKSGSEATAPEEEVDAILEEAQYVFPALEAGSASAEIDPAVPEMLAESLAQGRSEAAKALLTAQLSRYATDAAALPLAALTEALARCGPDPVALAAETGHGVARVMRRLAMLDPDAVDRPEAPAGFGLAICDASGVLTFRKSLPDFPMPRFGAGCPLWPLYAALNRPGEPISVLVLHPGQPPRPHRAFAIAEPLGPPRLDRAPLYEATMLVTPVAEDHAERALPVGVNCRICPRRNCDGRREPSILGRDPREEF</sequence>
<dbReference type="RefSeq" id="WP_076450273.1">
    <property type="nucleotide sequence ID" value="NZ_FTOQ01000017.1"/>
</dbReference>
<dbReference type="SUPFAM" id="SSF47413">
    <property type="entry name" value="lambda repressor-like DNA-binding domains"/>
    <property type="match status" value="1"/>
</dbReference>
<evidence type="ECO:0000256" key="1">
    <source>
        <dbReference type="ARBA" id="ARBA00023015"/>
    </source>
</evidence>
<keyword evidence="3" id="KW-0804">Transcription</keyword>